<keyword evidence="3" id="KW-1185">Reference proteome</keyword>
<feature type="chain" id="PRO_5011540130" description="Lipoprotein" evidence="1">
    <location>
        <begin position="21"/>
        <end position="100"/>
    </location>
</feature>
<evidence type="ECO:0000256" key="1">
    <source>
        <dbReference type="SAM" id="SignalP"/>
    </source>
</evidence>
<protein>
    <recommendedName>
        <fullName evidence="4">Lipoprotein</fullName>
    </recommendedName>
</protein>
<dbReference type="EMBL" id="FMZH01000006">
    <property type="protein sequence ID" value="SDD53815.1"/>
    <property type="molecule type" value="Genomic_DNA"/>
</dbReference>
<sequence>MKKILILSLFVAALSGCTTMNNGKSAGAVTVSGKIEKLGMTTFQYGTHLLKTADKSYALKSNSINFDNYLNREVTVKGKKVAGYPVDGGPELIDVTLIKF</sequence>
<keyword evidence="1" id="KW-0732">Signal</keyword>
<organism evidence="2 3">
    <name type="scientific">Pedobacter soli</name>
    <dbReference type="NCBI Taxonomy" id="390242"/>
    <lineage>
        <taxon>Bacteria</taxon>
        <taxon>Pseudomonadati</taxon>
        <taxon>Bacteroidota</taxon>
        <taxon>Sphingobacteriia</taxon>
        <taxon>Sphingobacteriales</taxon>
        <taxon>Sphingobacteriaceae</taxon>
        <taxon>Pedobacter</taxon>
    </lineage>
</organism>
<accession>A0A1G6VLQ2</accession>
<evidence type="ECO:0000313" key="2">
    <source>
        <dbReference type="EMBL" id="SDD53815.1"/>
    </source>
</evidence>
<reference evidence="3" key="1">
    <citation type="submission" date="2016-10" db="EMBL/GenBank/DDBJ databases">
        <authorList>
            <person name="Varghese N."/>
            <person name="Submissions S."/>
        </authorList>
    </citation>
    <scope>NUCLEOTIDE SEQUENCE [LARGE SCALE GENOMIC DNA]</scope>
    <source>
        <strain evidence="3">DSM 18609</strain>
    </source>
</reference>
<dbReference type="Proteomes" id="UP000199455">
    <property type="component" value="Unassembled WGS sequence"/>
</dbReference>
<name>A0A1G6VLQ2_9SPHI</name>
<evidence type="ECO:0008006" key="4">
    <source>
        <dbReference type="Google" id="ProtNLM"/>
    </source>
</evidence>
<dbReference type="RefSeq" id="WP_143009581.1">
    <property type="nucleotide sequence ID" value="NZ_FMZH01000006.1"/>
</dbReference>
<gene>
    <name evidence="2" type="ORF">SAMN04488024_106164</name>
</gene>
<dbReference type="AlphaFoldDB" id="A0A1G6VLQ2"/>
<feature type="signal peptide" evidence="1">
    <location>
        <begin position="1"/>
        <end position="20"/>
    </location>
</feature>
<evidence type="ECO:0000313" key="3">
    <source>
        <dbReference type="Proteomes" id="UP000199455"/>
    </source>
</evidence>
<dbReference type="PROSITE" id="PS51257">
    <property type="entry name" value="PROKAR_LIPOPROTEIN"/>
    <property type="match status" value="1"/>
</dbReference>
<proteinExistence type="predicted"/>